<evidence type="ECO:0000313" key="2">
    <source>
        <dbReference type="EMBL" id="OTG16018.1"/>
    </source>
</evidence>
<name>A0A251TY11_HELAN</name>
<dbReference type="AlphaFoldDB" id="A0A251TY11"/>
<evidence type="ECO:0000313" key="1">
    <source>
        <dbReference type="EMBL" id="KAF5792220.1"/>
    </source>
</evidence>
<keyword evidence="3" id="KW-1185">Reference proteome</keyword>
<organism evidence="2 3">
    <name type="scientific">Helianthus annuus</name>
    <name type="common">Common sunflower</name>
    <dbReference type="NCBI Taxonomy" id="4232"/>
    <lineage>
        <taxon>Eukaryota</taxon>
        <taxon>Viridiplantae</taxon>
        <taxon>Streptophyta</taxon>
        <taxon>Embryophyta</taxon>
        <taxon>Tracheophyta</taxon>
        <taxon>Spermatophyta</taxon>
        <taxon>Magnoliopsida</taxon>
        <taxon>eudicotyledons</taxon>
        <taxon>Gunneridae</taxon>
        <taxon>Pentapetalae</taxon>
        <taxon>asterids</taxon>
        <taxon>campanulids</taxon>
        <taxon>Asterales</taxon>
        <taxon>Asteraceae</taxon>
        <taxon>Asteroideae</taxon>
        <taxon>Heliantheae alliance</taxon>
        <taxon>Heliantheae</taxon>
        <taxon>Helianthus</taxon>
    </lineage>
</organism>
<dbReference type="EMBL" id="CM007898">
    <property type="protein sequence ID" value="OTG16018.1"/>
    <property type="molecule type" value="Genomic_DNA"/>
</dbReference>
<reference evidence="2" key="2">
    <citation type="submission" date="2017-02" db="EMBL/GenBank/DDBJ databases">
        <title>Sunflower complete genome.</title>
        <authorList>
            <person name="Langlade N."/>
            <person name="Munos S."/>
        </authorList>
    </citation>
    <scope>NUCLEOTIDE SEQUENCE [LARGE SCALE GENOMIC DNA]</scope>
    <source>
        <tissue evidence="2">Leaves</tissue>
    </source>
</reference>
<dbReference type="EMBL" id="MNCJ02000324">
    <property type="protein sequence ID" value="KAF5792220.1"/>
    <property type="molecule type" value="Genomic_DNA"/>
</dbReference>
<dbReference type="Proteomes" id="UP000215914">
    <property type="component" value="Chromosome 9"/>
</dbReference>
<dbReference type="Gramene" id="mRNA:HanXRQr2_Chr09g0403591">
    <property type="protein sequence ID" value="mRNA:HanXRQr2_Chr09g0403591"/>
    <property type="gene ID" value="HanXRQr2_Chr09g0403591"/>
</dbReference>
<dbReference type="InParanoid" id="A0A251TY11"/>
<protein>
    <submittedName>
        <fullName evidence="2">Uncharacterized protein</fullName>
    </submittedName>
</protein>
<reference evidence="1" key="3">
    <citation type="submission" date="2020-06" db="EMBL/GenBank/DDBJ databases">
        <title>Helianthus annuus Genome sequencing and assembly Release 2.</title>
        <authorList>
            <person name="Gouzy J."/>
            <person name="Langlade N."/>
            <person name="Munos S."/>
        </authorList>
    </citation>
    <scope>NUCLEOTIDE SEQUENCE</scope>
    <source>
        <tissue evidence="1">Leaves</tissue>
    </source>
</reference>
<gene>
    <name evidence="2" type="ORF">HannXRQ_Chr09g0266801</name>
    <name evidence="1" type="ORF">HanXRQr2_Chr09g0403591</name>
</gene>
<reference evidence="1 3" key="1">
    <citation type="journal article" date="2017" name="Nature">
        <title>The sunflower genome provides insights into oil metabolism, flowering and Asterid evolution.</title>
        <authorList>
            <person name="Badouin H."/>
            <person name="Gouzy J."/>
            <person name="Grassa C.J."/>
            <person name="Murat F."/>
            <person name="Staton S.E."/>
            <person name="Cottret L."/>
            <person name="Lelandais-Briere C."/>
            <person name="Owens G.L."/>
            <person name="Carrere S."/>
            <person name="Mayjonade B."/>
            <person name="Legrand L."/>
            <person name="Gill N."/>
            <person name="Kane N.C."/>
            <person name="Bowers J.E."/>
            <person name="Hubner S."/>
            <person name="Bellec A."/>
            <person name="Berard A."/>
            <person name="Berges H."/>
            <person name="Blanchet N."/>
            <person name="Boniface M.C."/>
            <person name="Brunel D."/>
            <person name="Catrice O."/>
            <person name="Chaidir N."/>
            <person name="Claudel C."/>
            <person name="Donnadieu C."/>
            <person name="Faraut T."/>
            <person name="Fievet G."/>
            <person name="Helmstetter N."/>
            <person name="King M."/>
            <person name="Knapp S.J."/>
            <person name="Lai Z."/>
            <person name="Le Paslier M.C."/>
            <person name="Lippi Y."/>
            <person name="Lorenzon L."/>
            <person name="Mandel J.R."/>
            <person name="Marage G."/>
            <person name="Marchand G."/>
            <person name="Marquand E."/>
            <person name="Bret-Mestries E."/>
            <person name="Morien E."/>
            <person name="Nambeesan S."/>
            <person name="Nguyen T."/>
            <person name="Pegot-Espagnet P."/>
            <person name="Pouilly N."/>
            <person name="Raftis F."/>
            <person name="Sallet E."/>
            <person name="Schiex T."/>
            <person name="Thomas J."/>
            <person name="Vandecasteele C."/>
            <person name="Vares D."/>
            <person name="Vear F."/>
            <person name="Vautrin S."/>
            <person name="Crespi M."/>
            <person name="Mangin B."/>
            <person name="Burke J.M."/>
            <person name="Salse J."/>
            <person name="Munos S."/>
            <person name="Vincourt P."/>
            <person name="Rieseberg L.H."/>
            <person name="Langlade N.B."/>
        </authorList>
    </citation>
    <scope>NUCLEOTIDE SEQUENCE [LARGE SCALE GENOMIC DNA]</scope>
    <source>
        <strain evidence="3">cv. SF193</strain>
        <tissue evidence="1">Leaves</tissue>
    </source>
</reference>
<accession>A0A251TY11</accession>
<sequence length="90" mass="10245">MVPAAVPVTLIGRFWRRNGRLEGDLEHHNLRDLNRVSATISSSFRYMQYEDGHQTFLQARRRTSILAPCVPKDLLFTSSSSSYVAAIVKH</sequence>
<proteinExistence type="predicted"/>
<evidence type="ECO:0000313" key="3">
    <source>
        <dbReference type="Proteomes" id="UP000215914"/>
    </source>
</evidence>